<evidence type="ECO:0000313" key="7">
    <source>
        <dbReference type="Proteomes" id="UP000183417"/>
    </source>
</evidence>
<dbReference type="GO" id="GO:0046872">
    <property type="term" value="F:metal ion binding"/>
    <property type="evidence" value="ECO:0007669"/>
    <property type="project" value="UniProtKB-KW"/>
</dbReference>
<dbReference type="CDD" id="cd12107">
    <property type="entry name" value="Hemerythrin"/>
    <property type="match status" value="1"/>
</dbReference>
<dbReference type="InterPro" id="IPR012312">
    <property type="entry name" value="Hemerythrin-like"/>
</dbReference>
<dbReference type="Proteomes" id="UP000595064">
    <property type="component" value="Chromosome"/>
</dbReference>
<dbReference type="InterPro" id="IPR050669">
    <property type="entry name" value="Hemerythrin"/>
</dbReference>
<reference evidence="6 7" key="1">
    <citation type="submission" date="2016-10" db="EMBL/GenBank/DDBJ databases">
        <authorList>
            <person name="de Groot N.N."/>
        </authorList>
    </citation>
    <scope>NUCLEOTIDE SEQUENCE [LARGE SCALE GENOMIC DNA]</scope>
    <source>
        <strain evidence="6 7">LMG 24775</strain>
    </source>
</reference>
<organism evidence="6 7">
    <name type="scientific">Delftia lacustris</name>
    <dbReference type="NCBI Taxonomy" id="558537"/>
    <lineage>
        <taxon>Bacteria</taxon>
        <taxon>Pseudomonadati</taxon>
        <taxon>Pseudomonadota</taxon>
        <taxon>Betaproteobacteria</taxon>
        <taxon>Burkholderiales</taxon>
        <taxon>Comamonadaceae</taxon>
        <taxon>Delftia</taxon>
    </lineage>
</organism>
<dbReference type="AlphaFoldDB" id="A0A1H3PW34"/>
<keyword evidence="3" id="KW-0408">Iron</keyword>
<name>A0A1H3PW34_9BURK</name>
<protein>
    <submittedName>
        <fullName evidence="5 6">Hemerythrin</fullName>
    </submittedName>
</protein>
<dbReference type="GeneID" id="94689710"/>
<proteinExistence type="inferred from homology"/>
<dbReference type="KEGG" id="dla:I6G47_24180"/>
<keyword evidence="2" id="KW-0479">Metal-binding</keyword>
<keyword evidence="8" id="KW-1185">Reference proteome</keyword>
<dbReference type="PANTHER" id="PTHR37164">
    <property type="entry name" value="BACTERIOHEMERYTHRIN"/>
    <property type="match status" value="1"/>
</dbReference>
<evidence type="ECO:0000313" key="6">
    <source>
        <dbReference type="EMBL" id="SDZ05163.1"/>
    </source>
</evidence>
<evidence type="ECO:0000256" key="2">
    <source>
        <dbReference type="ARBA" id="ARBA00022723"/>
    </source>
</evidence>
<dbReference type="NCBIfam" id="TIGR02481">
    <property type="entry name" value="hemeryth_dom"/>
    <property type="match status" value="1"/>
</dbReference>
<evidence type="ECO:0000256" key="3">
    <source>
        <dbReference type="ARBA" id="ARBA00023004"/>
    </source>
</evidence>
<dbReference type="EMBL" id="CP065748">
    <property type="protein sequence ID" value="QPS80075.1"/>
    <property type="molecule type" value="Genomic_DNA"/>
</dbReference>
<dbReference type="EMBL" id="FNPE01000011">
    <property type="protein sequence ID" value="SDZ05163.1"/>
    <property type="molecule type" value="Genomic_DNA"/>
</dbReference>
<dbReference type="SUPFAM" id="SSF47188">
    <property type="entry name" value="Hemerythrin-like"/>
    <property type="match status" value="1"/>
</dbReference>
<evidence type="ECO:0000313" key="5">
    <source>
        <dbReference type="EMBL" id="QPS80075.1"/>
    </source>
</evidence>
<comment type="similarity">
    <text evidence="1">Belongs to the hemerythrin family.</text>
</comment>
<gene>
    <name evidence="5" type="ORF">I6G47_24180</name>
    <name evidence="6" type="ORF">SAMN05421547_11184</name>
</gene>
<evidence type="ECO:0000259" key="4">
    <source>
        <dbReference type="Pfam" id="PF01814"/>
    </source>
</evidence>
<dbReference type="Proteomes" id="UP000183417">
    <property type="component" value="Unassembled WGS sequence"/>
</dbReference>
<dbReference type="Pfam" id="PF01814">
    <property type="entry name" value="Hemerythrin"/>
    <property type="match status" value="1"/>
</dbReference>
<dbReference type="PANTHER" id="PTHR37164:SF1">
    <property type="entry name" value="BACTERIOHEMERYTHRIN"/>
    <property type="match status" value="1"/>
</dbReference>
<accession>A0A1H3PW34</accession>
<reference evidence="5 8" key="2">
    <citation type="submission" date="2020-12" db="EMBL/GenBank/DDBJ databases">
        <title>FDA dAtabase for Regulatory Grade micrObial Sequences (FDA-ARGOS): Supporting development and validation of Infectious Disease Dx tests.</title>
        <authorList>
            <person name="Sproer C."/>
            <person name="Gronow S."/>
            <person name="Severitt S."/>
            <person name="Schroder I."/>
            <person name="Tallon L."/>
            <person name="Sadzewicz L."/>
            <person name="Zhao X."/>
            <person name="Boylan J."/>
            <person name="Ott S."/>
            <person name="Bowen H."/>
            <person name="Vavikolanu K."/>
            <person name="Mehta A."/>
            <person name="Aluvathingal J."/>
            <person name="Nadendla S."/>
            <person name="Lowell S."/>
            <person name="Myers T."/>
            <person name="Yan Y."/>
            <person name="Sichtig H."/>
        </authorList>
    </citation>
    <scope>NUCLEOTIDE SEQUENCE [LARGE SCALE GENOMIC DNA]</scope>
    <source>
        <strain evidence="5 8">FDAARGOS_890</strain>
    </source>
</reference>
<dbReference type="RefSeq" id="WP_016448532.1">
    <property type="nucleotide sequence ID" value="NZ_CP065748.1"/>
</dbReference>
<sequence>MAVLEWSGALALELPAMDEVHQEFVLLLAEVEAADDAQLCVRWDELIAHTQVHFDQEDRWMQSTRFTSTNCHSLQHKVVLQVMREGAAKAAAGDLAVIRSMAGELAAWFVHHAQTMDAALALHLRSAGFDPATGSLAHPEALPEQPITGCGGACDGSADRARAVPA</sequence>
<evidence type="ECO:0000313" key="8">
    <source>
        <dbReference type="Proteomes" id="UP000595064"/>
    </source>
</evidence>
<evidence type="ECO:0000256" key="1">
    <source>
        <dbReference type="ARBA" id="ARBA00010587"/>
    </source>
</evidence>
<feature type="domain" description="Hemerythrin-like" evidence="4">
    <location>
        <begin position="16"/>
        <end position="119"/>
    </location>
</feature>
<dbReference type="InterPro" id="IPR012827">
    <property type="entry name" value="Hemerythrin_metal-bd"/>
</dbReference>
<dbReference type="InterPro" id="IPR035938">
    <property type="entry name" value="Hemerythrin-like_sf"/>
</dbReference>
<dbReference type="Gene3D" id="1.20.120.50">
    <property type="entry name" value="Hemerythrin-like"/>
    <property type="match status" value="1"/>
</dbReference>